<evidence type="ECO:0000313" key="8">
    <source>
        <dbReference type="Proteomes" id="UP000011083"/>
    </source>
</evidence>
<dbReference type="GeneID" id="14917929"/>
<dbReference type="STRING" id="1257118.L8GW93"/>
<dbReference type="RefSeq" id="XP_004339502.1">
    <property type="nucleotide sequence ID" value="XM_004339454.1"/>
</dbReference>
<keyword evidence="3" id="KW-0862">Zinc</keyword>
<accession>L8GW93</accession>
<evidence type="ECO:0000256" key="2">
    <source>
        <dbReference type="ARBA" id="ARBA00022771"/>
    </source>
</evidence>
<dbReference type="GO" id="GO:0005634">
    <property type="term" value="C:nucleus"/>
    <property type="evidence" value="ECO:0007669"/>
    <property type="project" value="UniProtKB-ARBA"/>
</dbReference>
<evidence type="ECO:0000259" key="6">
    <source>
        <dbReference type="PROSITE" id="PS51083"/>
    </source>
</evidence>
<feature type="compositionally biased region" description="Acidic residues" evidence="5">
    <location>
        <begin position="92"/>
        <end position="106"/>
    </location>
</feature>
<dbReference type="Pfam" id="PF04438">
    <property type="entry name" value="zf-HIT"/>
    <property type="match status" value="1"/>
</dbReference>
<dbReference type="AlphaFoldDB" id="L8GW93"/>
<keyword evidence="8" id="KW-1185">Reference proteome</keyword>
<dbReference type="KEGG" id="acan:ACA1_062310"/>
<dbReference type="InterPro" id="IPR039723">
    <property type="entry name" value="Vps71/ZNHIT1"/>
</dbReference>
<dbReference type="GO" id="GO:0006338">
    <property type="term" value="P:chromatin remodeling"/>
    <property type="evidence" value="ECO:0007669"/>
    <property type="project" value="InterPro"/>
</dbReference>
<dbReference type="GO" id="GO:0008270">
    <property type="term" value="F:zinc ion binding"/>
    <property type="evidence" value="ECO:0007669"/>
    <property type="project" value="UniProtKB-UniRule"/>
</dbReference>
<dbReference type="Proteomes" id="UP000011083">
    <property type="component" value="Unassembled WGS sequence"/>
</dbReference>
<evidence type="ECO:0000256" key="4">
    <source>
        <dbReference type="PROSITE-ProRule" id="PRU00453"/>
    </source>
</evidence>
<reference evidence="7 8" key="1">
    <citation type="journal article" date="2013" name="Genome Biol.">
        <title>Genome of Acanthamoeba castellanii highlights extensive lateral gene transfer and early evolution of tyrosine kinase signaling.</title>
        <authorList>
            <person name="Clarke M."/>
            <person name="Lohan A.J."/>
            <person name="Liu B."/>
            <person name="Lagkouvardos I."/>
            <person name="Roy S."/>
            <person name="Zafar N."/>
            <person name="Bertelli C."/>
            <person name="Schilde C."/>
            <person name="Kianianmomeni A."/>
            <person name="Burglin T.R."/>
            <person name="Frech C."/>
            <person name="Turcotte B."/>
            <person name="Kopec K.O."/>
            <person name="Synnott J.M."/>
            <person name="Choo C."/>
            <person name="Paponov I."/>
            <person name="Finkler A."/>
            <person name="Soon Heng Tan C."/>
            <person name="Hutchins A.P."/>
            <person name="Weinmeier T."/>
            <person name="Rattei T."/>
            <person name="Chu J.S."/>
            <person name="Gimenez G."/>
            <person name="Irimia M."/>
            <person name="Rigden D.J."/>
            <person name="Fitzpatrick D.A."/>
            <person name="Lorenzo-Morales J."/>
            <person name="Bateman A."/>
            <person name="Chiu C.H."/>
            <person name="Tang P."/>
            <person name="Hegemann P."/>
            <person name="Fromm H."/>
            <person name="Raoult D."/>
            <person name="Greub G."/>
            <person name="Miranda-Saavedra D."/>
            <person name="Chen N."/>
            <person name="Nash P."/>
            <person name="Ginger M.L."/>
            <person name="Horn M."/>
            <person name="Schaap P."/>
            <person name="Caler L."/>
            <person name="Loftus B."/>
        </authorList>
    </citation>
    <scope>NUCLEOTIDE SEQUENCE [LARGE SCALE GENOMIC DNA]</scope>
    <source>
        <strain evidence="7 8">Neff</strain>
    </source>
</reference>
<evidence type="ECO:0000256" key="5">
    <source>
        <dbReference type="SAM" id="MobiDB-lite"/>
    </source>
</evidence>
<feature type="region of interest" description="Disordered" evidence="5">
    <location>
        <begin position="1"/>
        <end position="118"/>
    </location>
</feature>
<sequence length="199" mass="22665">MSAKGKRTRGGKRKDDDEYQPGEFSLTPAATPPPTRRRASSRAVALTPKMKDRDMDAIQDKKLMQHLANLEKVNTSPPTSSRGSASDNFGFTEEDAAQATAEEDAEGPFSKKKKRRKSGLRRLRKYNFDRVLEEEAEQDKDAEVNYFSVQAEPSRLPPRHFCSVCGYFANYTCTKCRSRFCCVRCKATHEEHRCQKFKV</sequence>
<dbReference type="CDD" id="cd21437">
    <property type="entry name" value="zf-HIT_ZNHIT1_like"/>
    <property type="match status" value="1"/>
</dbReference>
<dbReference type="PANTHER" id="PTHR13093">
    <property type="entry name" value="ZINC FINGER HIT DOMAIN CONTAINING PROTEIN 1"/>
    <property type="match status" value="1"/>
</dbReference>
<protein>
    <submittedName>
        <fullName evidence="7">HIT zinc finger protein</fullName>
    </submittedName>
</protein>
<dbReference type="InterPro" id="IPR007529">
    <property type="entry name" value="Znf_HIT"/>
</dbReference>
<evidence type="ECO:0000313" key="7">
    <source>
        <dbReference type="EMBL" id="ELR17489.1"/>
    </source>
</evidence>
<feature type="compositionally biased region" description="Basic and acidic residues" evidence="5">
    <location>
        <begin position="49"/>
        <end position="63"/>
    </location>
</feature>
<evidence type="ECO:0000256" key="1">
    <source>
        <dbReference type="ARBA" id="ARBA00022723"/>
    </source>
</evidence>
<dbReference type="VEuPathDB" id="AmoebaDB:ACA1_062310"/>
<feature type="compositionally biased region" description="Polar residues" evidence="5">
    <location>
        <begin position="72"/>
        <end position="89"/>
    </location>
</feature>
<keyword evidence="2 4" id="KW-0863">Zinc-finger</keyword>
<dbReference type="PROSITE" id="PS51083">
    <property type="entry name" value="ZF_HIT"/>
    <property type="match status" value="1"/>
</dbReference>
<organism evidence="7 8">
    <name type="scientific">Acanthamoeba castellanii (strain ATCC 30010 / Neff)</name>
    <dbReference type="NCBI Taxonomy" id="1257118"/>
    <lineage>
        <taxon>Eukaryota</taxon>
        <taxon>Amoebozoa</taxon>
        <taxon>Discosea</taxon>
        <taxon>Longamoebia</taxon>
        <taxon>Centramoebida</taxon>
        <taxon>Acanthamoebidae</taxon>
        <taxon>Acanthamoeba</taxon>
    </lineage>
</organism>
<feature type="compositionally biased region" description="Basic residues" evidence="5">
    <location>
        <begin position="1"/>
        <end position="12"/>
    </location>
</feature>
<evidence type="ECO:0000256" key="3">
    <source>
        <dbReference type="ARBA" id="ARBA00022833"/>
    </source>
</evidence>
<proteinExistence type="predicted"/>
<dbReference type="OrthoDB" id="74807at2759"/>
<name>L8GW93_ACACF</name>
<keyword evidence="1" id="KW-0479">Metal-binding</keyword>
<dbReference type="EMBL" id="KB007974">
    <property type="protein sequence ID" value="ELR17489.1"/>
    <property type="molecule type" value="Genomic_DNA"/>
</dbReference>
<gene>
    <name evidence="7" type="ORF">ACA1_062310</name>
</gene>
<feature type="domain" description="HIT-type" evidence="6">
    <location>
        <begin position="162"/>
        <end position="194"/>
    </location>
</feature>